<gene>
    <name evidence="2" type="ORF">HC235_07525</name>
</gene>
<dbReference type="InterPro" id="IPR036921">
    <property type="entry name" value="PurM-like_N_sf"/>
</dbReference>
<dbReference type="Gene3D" id="3.30.1330.10">
    <property type="entry name" value="PurM-like, N-terminal domain"/>
    <property type="match status" value="1"/>
</dbReference>
<dbReference type="EMBL" id="JAAVJF010000003">
    <property type="protein sequence ID" value="NYR15786.1"/>
    <property type="molecule type" value="Genomic_DNA"/>
</dbReference>
<dbReference type="InterPro" id="IPR016188">
    <property type="entry name" value="PurM-like_N"/>
</dbReference>
<comment type="caution">
    <text evidence="2">The sequence shown here is derived from an EMBL/GenBank/DDBJ whole genome shotgun (WGS) entry which is preliminary data.</text>
</comment>
<dbReference type="AlphaFoldDB" id="A0A7L4PDC4"/>
<dbReference type="PANTHER" id="PTHR30270">
    <property type="entry name" value="THIAMINE-MONOPHOSPHATE KINASE"/>
    <property type="match status" value="1"/>
</dbReference>
<dbReference type="GO" id="GO:0009228">
    <property type="term" value="P:thiamine biosynthetic process"/>
    <property type="evidence" value="ECO:0007669"/>
    <property type="project" value="InterPro"/>
</dbReference>
<dbReference type="SUPFAM" id="SSF55326">
    <property type="entry name" value="PurM N-terminal domain-like"/>
    <property type="match status" value="1"/>
</dbReference>
<dbReference type="Pfam" id="PF00586">
    <property type="entry name" value="AIRS"/>
    <property type="match status" value="1"/>
</dbReference>
<dbReference type="PANTHER" id="PTHR30270:SF0">
    <property type="entry name" value="THIAMINE-MONOPHOSPHATE KINASE"/>
    <property type="match status" value="1"/>
</dbReference>
<keyword evidence="2" id="KW-0418">Kinase</keyword>
<dbReference type="OMA" id="REAAFYP"/>
<dbReference type="Proteomes" id="UP000554766">
    <property type="component" value="Unassembled WGS sequence"/>
</dbReference>
<dbReference type="Gene3D" id="3.90.650.10">
    <property type="entry name" value="PurM-like C-terminal domain"/>
    <property type="match status" value="1"/>
</dbReference>
<dbReference type="GO" id="GO:0009030">
    <property type="term" value="F:thiamine-phosphate kinase activity"/>
    <property type="evidence" value="ECO:0007669"/>
    <property type="project" value="InterPro"/>
</dbReference>
<protein>
    <submittedName>
        <fullName evidence="2">Thiamine-monophosphate kinase</fullName>
    </submittedName>
</protein>
<dbReference type="InterPro" id="IPR036676">
    <property type="entry name" value="PurM-like_C_sf"/>
</dbReference>
<organism evidence="2 3">
    <name type="scientific">Pyrobaculum arsenaticum</name>
    <dbReference type="NCBI Taxonomy" id="121277"/>
    <lineage>
        <taxon>Archaea</taxon>
        <taxon>Thermoproteota</taxon>
        <taxon>Thermoprotei</taxon>
        <taxon>Thermoproteales</taxon>
        <taxon>Thermoproteaceae</taxon>
        <taxon>Pyrobaculum</taxon>
    </lineage>
</organism>
<keyword evidence="3" id="KW-1185">Reference proteome</keyword>
<name>A0A7L4PDC4_9CREN</name>
<dbReference type="RefSeq" id="WP_011899708.1">
    <property type="nucleotide sequence ID" value="NZ_JAAVJF010000003.1"/>
</dbReference>
<reference evidence="2 3" key="1">
    <citation type="journal article" date="2020" name="Nat. Commun.">
        <title>The structures of two archaeal type IV pili illuminate evolutionary relationships.</title>
        <authorList>
            <person name="Wang F."/>
            <person name="Baquero D.P."/>
            <person name="Su Z."/>
            <person name="Beltran L.C."/>
            <person name="Prangishvili D."/>
            <person name="Krupovic M."/>
            <person name="Egelman E.H."/>
        </authorList>
    </citation>
    <scope>NUCLEOTIDE SEQUENCE [LARGE SCALE GENOMIC DNA]</scope>
    <source>
        <strain evidence="2 3">2GA</strain>
    </source>
</reference>
<evidence type="ECO:0000313" key="2">
    <source>
        <dbReference type="EMBL" id="NYR15786.1"/>
    </source>
</evidence>
<evidence type="ECO:0000259" key="1">
    <source>
        <dbReference type="Pfam" id="PF00586"/>
    </source>
</evidence>
<dbReference type="GeneID" id="5056092"/>
<proteinExistence type="predicted"/>
<feature type="domain" description="PurM-like N-terminal" evidence="1">
    <location>
        <begin position="24"/>
        <end position="120"/>
    </location>
</feature>
<dbReference type="SUPFAM" id="SSF56042">
    <property type="entry name" value="PurM C-terminal domain-like"/>
    <property type="match status" value="1"/>
</dbReference>
<sequence length="284" mass="31615">MEKGFLRRLLQELGAEENDVVYVDDLVVKVDGSASTTSRLPFQTWEDFGWKNVASALSDLRVKFAEPLLMLVSVTAPFMDVAEEIIEGVKAAARRFSLRYVGGDLNEGVEAVVDVVMVGRAPAKIGRVPNPGDLLITIPLFGYTSIAYKFWPAAAHPTVKRGVEMLKRPEPTWPLPLLECVTASMDSSDGLADVLWAMAKGVDIVVTQLPTTDDVEAFAEDRQLDLEELVFNGGEEYLPVFAIRPNCEVKPPYVAFAEVRPGQGNVWWRDKPLPWRGWSYFRRG</sequence>
<evidence type="ECO:0000313" key="3">
    <source>
        <dbReference type="Proteomes" id="UP000554766"/>
    </source>
</evidence>
<keyword evidence="2" id="KW-0808">Transferase</keyword>
<dbReference type="InterPro" id="IPR006283">
    <property type="entry name" value="ThiL-like"/>
</dbReference>
<accession>A0A7L4PDC4</accession>